<dbReference type="InterPro" id="IPR020904">
    <property type="entry name" value="Sc_DH/Rdtase_CS"/>
</dbReference>
<dbReference type="Proteomes" id="UP000465302">
    <property type="component" value="Unassembled WGS sequence"/>
</dbReference>
<accession>A0A2A7NFR9</accession>
<reference evidence="3" key="3">
    <citation type="submission" date="2020-02" db="EMBL/GenBank/DDBJ databases">
        <authorList>
            <person name="Matsumoto Y."/>
            <person name="Motooka D."/>
            <person name="Nakamura S."/>
        </authorList>
    </citation>
    <scope>NUCLEOTIDE SEQUENCE</scope>
    <source>
        <strain evidence="3">JCM 6377</strain>
    </source>
</reference>
<dbReference type="FunFam" id="3.40.50.720:FF:000084">
    <property type="entry name" value="Short-chain dehydrogenase reductase"/>
    <property type="match status" value="1"/>
</dbReference>
<evidence type="ECO:0000313" key="4">
    <source>
        <dbReference type="EMBL" id="PEG42710.1"/>
    </source>
</evidence>
<dbReference type="Proteomes" id="UP000220914">
    <property type="component" value="Unassembled WGS sequence"/>
</dbReference>
<comment type="similarity">
    <text evidence="1">Belongs to the short-chain dehydrogenases/reductases (SDR) family.</text>
</comment>
<evidence type="ECO:0000313" key="5">
    <source>
        <dbReference type="Proteomes" id="UP000220914"/>
    </source>
</evidence>
<dbReference type="PRINTS" id="PR00081">
    <property type="entry name" value="GDHRDH"/>
</dbReference>
<dbReference type="InterPro" id="IPR036291">
    <property type="entry name" value="NAD(P)-bd_dom_sf"/>
</dbReference>
<proteinExistence type="inferred from homology"/>
<dbReference type="OrthoDB" id="7064009at2"/>
<dbReference type="EMBL" id="PDCP01000002">
    <property type="protein sequence ID" value="PEG42710.1"/>
    <property type="molecule type" value="Genomic_DNA"/>
</dbReference>
<dbReference type="RefSeq" id="WP_097937896.1">
    <property type="nucleotide sequence ID" value="NZ_BLKS01000001.1"/>
</dbReference>
<dbReference type="GO" id="GO:0016491">
    <property type="term" value="F:oxidoreductase activity"/>
    <property type="evidence" value="ECO:0007669"/>
    <property type="project" value="UniProtKB-KW"/>
</dbReference>
<dbReference type="Pfam" id="PF13561">
    <property type="entry name" value="adh_short_C2"/>
    <property type="match status" value="1"/>
</dbReference>
<reference evidence="3 6" key="2">
    <citation type="journal article" date="2019" name="Emerg. Microbes Infect.">
        <title>Comprehensive subspecies identification of 175 nontuberculous mycobacteria species based on 7547 genomic profiles.</title>
        <authorList>
            <person name="Matsumoto Y."/>
            <person name="Kinjo T."/>
            <person name="Motooka D."/>
            <person name="Nabeya D."/>
            <person name="Jung N."/>
            <person name="Uechi K."/>
            <person name="Horii T."/>
            <person name="Iida T."/>
            <person name="Fujita J."/>
            <person name="Nakamura S."/>
        </authorList>
    </citation>
    <scope>NUCLEOTIDE SEQUENCE [LARGE SCALE GENOMIC DNA]</scope>
    <source>
        <strain evidence="3 6">JCM 6377</strain>
    </source>
</reference>
<dbReference type="PROSITE" id="PS00061">
    <property type="entry name" value="ADH_SHORT"/>
    <property type="match status" value="1"/>
</dbReference>
<evidence type="ECO:0000313" key="3">
    <source>
        <dbReference type="EMBL" id="GFG52693.1"/>
    </source>
</evidence>
<keyword evidence="2" id="KW-0560">Oxidoreductase</keyword>
<dbReference type="Gene3D" id="3.40.50.720">
    <property type="entry name" value="NAD(P)-binding Rossmann-like Domain"/>
    <property type="match status" value="1"/>
</dbReference>
<dbReference type="NCBIfam" id="NF005559">
    <property type="entry name" value="PRK07231.1"/>
    <property type="match status" value="1"/>
</dbReference>
<dbReference type="InterPro" id="IPR002347">
    <property type="entry name" value="SDR_fam"/>
</dbReference>
<gene>
    <name evidence="4" type="ORF">CQY20_01570</name>
    <name evidence="3" type="ORF">MAGR_41340</name>
</gene>
<dbReference type="AlphaFoldDB" id="A0A2A7NFR9"/>
<sequence>MADRLKDKVCIVTGAGSCGPGLGNGRATAIAFAREGASVVINDRDADAAKPTLAAIEEAGGTASVCIGDLTDAADAEALTQHAVDTFGRVDVLHNNIGINGPGSVVDMTEDLWDRVMSVNVKSMALTSKFAIPAMARNGGGAIVNISSISALRPRGLTPYSASKGAVIALTRAMAVDHAKDGIRVNCIAPGPIYTPHVMDGMTEERRERRRKASLLGIEGTAWDVAYAAVYLASDEARYVTGVTIPVDGGVTLTSAGR</sequence>
<dbReference type="EMBL" id="BLKS01000001">
    <property type="protein sequence ID" value="GFG52693.1"/>
    <property type="molecule type" value="Genomic_DNA"/>
</dbReference>
<dbReference type="PANTHER" id="PTHR43639">
    <property type="entry name" value="OXIDOREDUCTASE, SHORT-CHAIN DEHYDROGENASE/REDUCTASE FAMILY (AFU_ORTHOLOGUE AFUA_5G02870)"/>
    <property type="match status" value="1"/>
</dbReference>
<keyword evidence="5" id="KW-1185">Reference proteome</keyword>
<reference evidence="4 5" key="1">
    <citation type="submission" date="2017-10" db="EMBL/GenBank/DDBJ databases">
        <title>The new phylogeny of genus Mycobacterium.</title>
        <authorList>
            <person name="Tortoli E."/>
            <person name="Trovato A."/>
            <person name="Cirillo D.M."/>
        </authorList>
    </citation>
    <scope>NUCLEOTIDE SEQUENCE [LARGE SCALE GENOMIC DNA]</scope>
    <source>
        <strain evidence="4 5">CCUG37673</strain>
    </source>
</reference>
<organism evidence="4 5">
    <name type="scientific">Mycolicibacterium agri</name>
    <name type="common">Mycobacterium agri</name>
    <dbReference type="NCBI Taxonomy" id="36811"/>
    <lineage>
        <taxon>Bacteria</taxon>
        <taxon>Bacillati</taxon>
        <taxon>Actinomycetota</taxon>
        <taxon>Actinomycetes</taxon>
        <taxon>Mycobacteriales</taxon>
        <taxon>Mycobacteriaceae</taxon>
        <taxon>Mycolicibacterium</taxon>
    </lineage>
</organism>
<evidence type="ECO:0000256" key="2">
    <source>
        <dbReference type="ARBA" id="ARBA00023002"/>
    </source>
</evidence>
<dbReference type="SUPFAM" id="SSF51735">
    <property type="entry name" value="NAD(P)-binding Rossmann-fold domains"/>
    <property type="match status" value="1"/>
</dbReference>
<dbReference type="PRINTS" id="PR00080">
    <property type="entry name" value="SDRFAMILY"/>
</dbReference>
<protein>
    <submittedName>
        <fullName evidence="3 4">Dehydrogenase</fullName>
    </submittedName>
</protein>
<dbReference type="PANTHER" id="PTHR43639:SF1">
    <property type="entry name" value="SHORT-CHAIN DEHYDROGENASE_REDUCTASE FAMILY PROTEIN"/>
    <property type="match status" value="1"/>
</dbReference>
<evidence type="ECO:0000313" key="6">
    <source>
        <dbReference type="Proteomes" id="UP000465302"/>
    </source>
</evidence>
<comment type="caution">
    <text evidence="4">The sequence shown here is derived from an EMBL/GenBank/DDBJ whole genome shotgun (WGS) entry which is preliminary data.</text>
</comment>
<dbReference type="CDD" id="cd05233">
    <property type="entry name" value="SDR_c"/>
    <property type="match status" value="1"/>
</dbReference>
<name>A0A2A7NFR9_MYCAG</name>
<evidence type="ECO:0000256" key="1">
    <source>
        <dbReference type="ARBA" id="ARBA00006484"/>
    </source>
</evidence>